<protein>
    <recommendedName>
        <fullName evidence="4">Active regulator of SIRT1</fullName>
    </recommendedName>
</protein>
<reference evidence="2 3" key="1">
    <citation type="submission" date="2020-11" db="EMBL/GenBank/DDBJ databases">
        <authorList>
            <person name="Wallbank WR R."/>
            <person name="Pardo Diaz C."/>
            <person name="Kozak K."/>
            <person name="Martin S."/>
            <person name="Jiggins C."/>
            <person name="Moest M."/>
            <person name="Warren A I."/>
            <person name="Generalovic N T."/>
            <person name="Byers J.R.P. K."/>
            <person name="Montejo-Kovacevich G."/>
            <person name="Yen C E."/>
        </authorList>
    </citation>
    <scope>NUCLEOTIDE SEQUENCE [LARGE SCALE GENOMIC DNA]</scope>
</reference>
<evidence type="ECO:0008006" key="4">
    <source>
        <dbReference type="Google" id="ProtNLM"/>
    </source>
</evidence>
<evidence type="ECO:0000313" key="2">
    <source>
        <dbReference type="EMBL" id="CAD7081346.1"/>
    </source>
</evidence>
<sequence>MSQSLLKRSIALVEEDLSDTKRKKNAFSAPSHSSKRTNGSLFDLMPEQQKLIGKYKNRRGNEVRYEKIQHSEKLTVDDLRKMSEQRKSKVEENLQKLLRLGSKKMDSKITDKLMGHVKRKQLRNEEEEQPKEEVSIFTEEDFKAFEREYFAS</sequence>
<evidence type="ECO:0000256" key="1">
    <source>
        <dbReference type="SAM" id="MobiDB-lite"/>
    </source>
</evidence>
<keyword evidence="3" id="KW-1185">Reference proteome</keyword>
<evidence type="ECO:0000313" key="3">
    <source>
        <dbReference type="Proteomes" id="UP000594454"/>
    </source>
</evidence>
<proteinExistence type="predicted"/>
<dbReference type="OrthoDB" id="6493910at2759"/>
<feature type="compositionally biased region" description="Polar residues" evidence="1">
    <location>
        <begin position="28"/>
        <end position="40"/>
    </location>
</feature>
<dbReference type="InterPro" id="IPR023262">
    <property type="entry name" value="AROS"/>
</dbReference>
<organism evidence="2 3">
    <name type="scientific">Hermetia illucens</name>
    <name type="common">Black soldier fly</name>
    <dbReference type="NCBI Taxonomy" id="343691"/>
    <lineage>
        <taxon>Eukaryota</taxon>
        <taxon>Metazoa</taxon>
        <taxon>Ecdysozoa</taxon>
        <taxon>Arthropoda</taxon>
        <taxon>Hexapoda</taxon>
        <taxon>Insecta</taxon>
        <taxon>Pterygota</taxon>
        <taxon>Neoptera</taxon>
        <taxon>Endopterygota</taxon>
        <taxon>Diptera</taxon>
        <taxon>Brachycera</taxon>
        <taxon>Stratiomyomorpha</taxon>
        <taxon>Stratiomyidae</taxon>
        <taxon>Hermetiinae</taxon>
        <taxon>Hermetia</taxon>
    </lineage>
</organism>
<dbReference type="AlphaFoldDB" id="A0A7R8YQG1"/>
<dbReference type="Pfam" id="PF15684">
    <property type="entry name" value="AROS"/>
    <property type="match status" value="1"/>
</dbReference>
<name>A0A7R8YQG1_HERIL</name>
<accession>A0A7R8YQG1</accession>
<dbReference type="Proteomes" id="UP000594454">
    <property type="component" value="Chromosome 2"/>
</dbReference>
<dbReference type="EMBL" id="LR899010">
    <property type="protein sequence ID" value="CAD7081346.1"/>
    <property type="molecule type" value="Genomic_DNA"/>
</dbReference>
<dbReference type="InParanoid" id="A0A7R8YQG1"/>
<feature type="region of interest" description="Disordered" evidence="1">
    <location>
        <begin position="19"/>
        <end position="43"/>
    </location>
</feature>
<gene>
    <name evidence="2" type="ORF">HERILL_LOCUS4459</name>
</gene>
<dbReference type="PRINTS" id="PR02029">
    <property type="entry name" value="ACTREGSIRT1"/>
</dbReference>
<dbReference type="OMA" id="SDIMPRH"/>